<evidence type="ECO:0000256" key="1">
    <source>
        <dbReference type="ARBA" id="ARBA00005532"/>
    </source>
</evidence>
<dbReference type="FunFam" id="1.10.8.10:FF:000001">
    <property type="entry name" value="Elongation factor Ts"/>
    <property type="match status" value="1"/>
</dbReference>
<dbReference type="GO" id="GO:0003746">
    <property type="term" value="F:translation elongation factor activity"/>
    <property type="evidence" value="ECO:0007669"/>
    <property type="project" value="UniProtKB-UniRule"/>
</dbReference>
<evidence type="ECO:0000256" key="7">
    <source>
        <dbReference type="RuleBase" id="RU000642"/>
    </source>
</evidence>
<dbReference type="InterPro" id="IPR018101">
    <property type="entry name" value="Transl_elong_Ts_CS"/>
</dbReference>
<dbReference type="SUPFAM" id="SSF54713">
    <property type="entry name" value="Elongation factor Ts (EF-Ts), dimerisation domain"/>
    <property type="match status" value="2"/>
</dbReference>
<keyword evidence="6" id="KW-0963">Cytoplasm</keyword>
<proteinExistence type="inferred from homology"/>
<gene>
    <name evidence="6" type="primary">tsf</name>
    <name evidence="10" type="ORF">IAB51_10410</name>
</gene>
<dbReference type="CDD" id="cd14275">
    <property type="entry name" value="UBA_EF-Ts"/>
    <property type="match status" value="1"/>
</dbReference>
<dbReference type="PROSITE" id="PS01126">
    <property type="entry name" value="EF_TS_1"/>
    <property type="match status" value="1"/>
</dbReference>
<evidence type="ECO:0000256" key="4">
    <source>
        <dbReference type="ARBA" id="ARBA00022917"/>
    </source>
</evidence>
<reference evidence="10" key="1">
    <citation type="submission" date="2020-10" db="EMBL/GenBank/DDBJ databases">
        <authorList>
            <person name="Gilroy R."/>
        </authorList>
    </citation>
    <scope>NUCLEOTIDE SEQUENCE</scope>
    <source>
        <strain evidence="10">CHK199-13235</strain>
    </source>
</reference>
<organism evidence="10 11">
    <name type="scientific">Candidatus Merdivicinus excrementipullorum</name>
    <dbReference type="NCBI Taxonomy" id="2840867"/>
    <lineage>
        <taxon>Bacteria</taxon>
        <taxon>Bacillati</taxon>
        <taxon>Bacillota</taxon>
        <taxon>Clostridia</taxon>
        <taxon>Eubacteriales</taxon>
        <taxon>Oscillospiraceae</taxon>
        <taxon>Oscillospiraceae incertae sedis</taxon>
        <taxon>Candidatus Merdivicinus</taxon>
    </lineage>
</organism>
<evidence type="ECO:0000259" key="9">
    <source>
        <dbReference type="Pfam" id="PF00889"/>
    </source>
</evidence>
<comment type="function">
    <text evidence="5 6 7">Associates with the EF-Tu.GDP complex and induces the exchange of GDP to GTP. It remains bound to the aminoacyl-tRNA.EF-Tu.GTP complex up to the GTP hydrolysis stage on the ribosome.</text>
</comment>
<dbReference type="HAMAP" id="MF_00050">
    <property type="entry name" value="EF_Ts"/>
    <property type="match status" value="1"/>
</dbReference>
<dbReference type="NCBIfam" id="TIGR00116">
    <property type="entry name" value="tsf"/>
    <property type="match status" value="1"/>
</dbReference>
<dbReference type="EMBL" id="DVJP01000068">
    <property type="protein sequence ID" value="HIS77199.1"/>
    <property type="molecule type" value="Genomic_DNA"/>
</dbReference>
<keyword evidence="4 6" id="KW-0648">Protein biosynthesis</keyword>
<evidence type="ECO:0000256" key="3">
    <source>
        <dbReference type="ARBA" id="ARBA00022768"/>
    </source>
</evidence>
<comment type="caution">
    <text evidence="10">The sequence shown here is derived from an EMBL/GenBank/DDBJ whole genome shotgun (WGS) entry which is preliminary data.</text>
</comment>
<name>A0A9D1K013_9FIRM</name>
<dbReference type="Proteomes" id="UP000824002">
    <property type="component" value="Unassembled WGS sequence"/>
</dbReference>
<protein>
    <recommendedName>
        <fullName evidence="2 6">Elongation factor Ts</fullName>
        <shortName evidence="6">EF-Ts</shortName>
    </recommendedName>
</protein>
<comment type="subcellular location">
    <subcellularLocation>
        <location evidence="6 8">Cytoplasm</location>
    </subcellularLocation>
</comment>
<feature type="region of interest" description="Involved in Mg(2+) ion dislocation from EF-Tu" evidence="6">
    <location>
        <begin position="80"/>
        <end position="83"/>
    </location>
</feature>
<dbReference type="PANTHER" id="PTHR11741">
    <property type="entry name" value="ELONGATION FACTOR TS"/>
    <property type="match status" value="1"/>
</dbReference>
<accession>A0A9D1K013</accession>
<dbReference type="InterPro" id="IPR036402">
    <property type="entry name" value="EF-Ts_dimer_sf"/>
</dbReference>
<reference evidence="10" key="2">
    <citation type="journal article" date="2021" name="PeerJ">
        <title>Extensive microbial diversity within the chicken gut microbiome revealed by metagenomics and culture.</title>
        <authorList>
            <person name="Gilroy R."/>
            <person name="Ravi A."/>
            <person name="Getino M."/>
            <person name="Pursley I."/>
            <person name="Horton D.L."/>
            <person name="Alikhan N.F."/>
            <person name="Baker D."/>
            <person name="Gharbi K."/>
            <person name="Hall N."/>
            <person name="Watson M."/>
            <person name="Adriaenssens E.M."/>
            <person name="Foster-Nyarko E."/>
            <person name="Jarju S."/>
            <person name="Secka A."/>
            <person name="Antonio M."/>
            <person name="Oren A."/>
            <person name="Chaudhuri R.R."/>
            <person name="La Ragione R."/>
            <person name="Hildebrand F."/>
            <person name="Pallen M.J."/>
        </authorList>
    </citation>
    <scope>NUCLEOTIDE SEQUENCE</scope>
    <source>
        <strain evidence="10">CHK199-13235</strain>
    </source>
</reference>
<dbReference type="Gene3D" id="1.10.286.20">
    <property type="match status" value="1"/>
</dbReference>
<sequence>MANFTAADVKNLREQTGCGMMDCKKALTESNGDVEKALQFLREKGLAAAEKKASRIAAEGLVVSLVEGNVGVVLEVNAETDFVAKNETFVEFVNNVAKTIIKNNPASVEELGGMHCENTDMTVTEALNDRILVIGENMKIRRFSRMEGNLVPYVHGGGKIGVLVNFDTDCADKEEFATVGKDVAMQIAFSNPSYLNESEVPAEVVEKEKEIIKAQMENDPKMANKPEKVKEGIINGRIGKVFQEICLLDQPFVKEEKINVKQYVADAAKAMGGKMEIVSFVRIEKGEGLEKREDNFADEVASMMK</sequence>
<dbReference type="PANTHER" id="PTHR11741:SF0">
    <property type="entry name" value="ELONGATION FACTOR TS, MITOCHONDRIAL"/>
    <property type="match status" value="1"/>
</dbReference>
<evidence type="ECO:0000313" key="10">
    <source>
        <dbReference type="EMBL" id="HIS77199.1"/>
    </source>
</evidence>
<evidence type="ECO:0000313" key="11">
    <source>
        <dbReference type="Proteomes" id="UP000824002"/>
    </source>
</evidence>
<evidence type="ECO:0000256" key="2">
    <source>
        <dbReference type="ARBA" id="ARBA00016956"/>
    </source>
</evidence>
<evidence type="ECO:0000256" key="8">
    <source>
        <dbReference type="RuleBase" id="RU000643"/>
    </source>
</evidence>
<dbReference type="PROSITE" id="PS01127">
    <property type="entry name" value="EF_TS_2"/>
    <property type="match status" value="1"/>
</dbReference>
<dbReference type="Gene3D" id="1.10.8.10">
    <property type="entry name" value="DNA helicase RuvA subunit, C-terminal domain"/>
    <property type="match status" value="1"/>
</dbReference>
<dbReference type="InterPro" id="IPR009060">
    <property type="entry name" value="UBA-like_sf"/>
</dbReference>
<dbReference type="InterPro" id="IPR014039">
    <property type="entry name" value="Transl_elong_EFTs/EF1B_dimer"/>
</dbReference>
<dbReference type="SUPFAM" id="SSF46934">
    <property type="entry name" value="UBA-like"/>
    <property type="match status" value="1"/>
</dbReference>
<keyword evidence="3 6" id="KW-0251">Elongation factor</keyword>
<feature type="domain" description="Translation elongation factor EFTs/EF1B dimerisation" evidence="9">
    <location>
        <begin position="71"/>
        <end position="287"/>
    </location>
</feature>
<dbReference type="Pfam" id="PF00889">
    <property type="entry name" value="EF_TS"/>
    <property type="match status" value="1"/>
</dbReference>
<dbReference type="AlphaFoldDB" id="A0A9D1K013"/>
<evidence type="ECO:0000256" key="6">
    <source>
        <dbReference type="HAMAP-Rule" id="MF_00050"/>
    </source>
</evidence>
<dbReference type="GO" id="GO:0005737">
    <property type="term" value="C:cytoplasm"/>
    <property type="evidence" value="ECO:0007669"/>
    <property type="project" value="UniProtKB-SubCell"/>
</dbReference>
<evidence type="ECO:0000256" key="5">
    <source>
        <dbReference type="ARBA" id="ARBA00025453"/>
    </source>
</evidence>
<dbReference type="Gene3D" id="3.30.479.20">
    <property type="entry name" value="Elongation factor Ts, dimerisation domain"/>
    <property type="match status" value="2"/>
</dbReference>
<comment type="similarity">
    <text evidence="1 6 7">Belongs to the EF-Ts family.</text>
</comment>
<dbReference type="InterPro" id="IPR001816">
    <property type="entry name" value="Transl_elong_EFTs/EF1B"/>
</dbReference>